<reference evidence="1 2" key="1">
    <citation type="submission" date="2021-01" db="EMBL/GenBank/DDBJ databases">
        <title>Belnapia mucosa sp. nov. and Belnapia arida sp. nov., isolated from the Tabernas Desert (Almeria, Spain).</title>
        <authorList>
            <person name="Molina-Menor E."/>
            <person name="Vidal-Verdu A."/>
            <person name="Calonge A."/>
            <person name="Satari L."/>
            <person name="Pereto Magraner J."/>
            <person name="Porcar Miralles M."/>
        </authorList>
    </citation>
    <scope>NUCLEOTIDE SEQUENCE [LARGE SCALE GENOMIC DNA]</scope>
    <source>
        <strain evidence="1 2">T6</strain>
    </source>
</reference>
<dbReference type="PROSITE" id="PS51318">
    <property type="entry name" value="TAT"/>
    <property type="match status" value="1"/>
</dbReference>
<gene>
    <name evidence="1" type="ORF">JMJ55_26230</name>
</gene>
<comment type="caution">
    <text evidence="1">The sequence shown here is derived from an EMBL/GenBank/DDBJ whole genome shotgun (WGS) entry which is preliminary data.</text>
</comment>
<name>A0ABS1VAY0_9PROT</name>
<accession>A0ABS1VAY0</accession>
<dbReference type="EMBL" id="JAEUXJ010000020">
    <property type="protein sequence ID" value="MBL6458834.1"/>
    <property type="molecule type" value="Genomic_DNA"/>
</dbReference>
<dbReference type="Proteomes" id="UP000606490">
    <property type="component" value="Unassembled WGS sequence"/>
</dbReference>
<protein>
    <submittedName>
        <fullName evidence="1">Uncharacterized protein</fullName>
    </submittedName>
</protein>
<proteinExistence type="predicted"/>
<dbReference type="RefSeq" id="WP_202828575.1">
    <property type="nucleotide sequence ID" value="NZ_JAEUXJ010000020.1"/>
</dbReference>
<keyword evidence="2" id="KW-1185">Reference proteome</keyword>
<evidence type="ECO:0000313" key="2">
    <source>
        <dbReference type="Proteomes" id="UP000606490"/>
    </source>
</evidence>
<dbReference type="InterPro" id="IPR006311">
    <property type="entry name" value="TAT_signal"/>
</dbReference>
<evidence type="ECO:0000313" key="1">
    <source>
        <dbReference type="EMBL" id="MBL6458834.1"/>
    </source>
</evidence>
<organism evidence="1 2">
    <name type="scientific">Belnapia mucosa</name>
    <dbReference type="NCBI Taxonomy" id="2804532"/>
    <lineage>
        <taxon>Bacteria</taxon>
        <taxon>Pseudomonadati</taxon>
        <taxon>Pseudomonadota</taxon>
        <taxon>Alphaproteobacteria</taxon>
        <taxon>Acetobacterales</taxon>
        <taxon>Roseomonadaceae</taxon>
        <taxon>Belnapia</taxon>
    </lineage>
</organism>
<sequence>MARTTHTTPSPGGDTPAVLARRGILASLGVLAAGAADAAAGLSAPVEADAKLLTLCTELTRHQAETIGLEAPYYTVVAGPPEELHAMLDERDGRYHDLIEAIYVLPARTIEGLQAKARIVLALTDNKGRPLGPDDRVPWSLARDLLDSWIP</sequence>